<evidence type="ECO:0000313" key="2">
    <source>
        <dbReference type="EMBL" id="OIQ10020.1"/>
    </source>
</evidence>
<evidence type="ECO:0000313" key="6">
    <source>
        <dbReference type="Proteomes" id="UP000322283"/>
    </source>
</evidence>
<gene>
    <name evidence="1" type="ORF">Maut_02919</name>
    <name evidence="2" type="ORF">MOOR_00900</name>
    <name evidence="3" type="ORF">MTAT_20930</name>
</gene>
<dbReference type="Proteomes" id="UP000094598">
    <property type="component" value="Chromosome"/>
</dbReference>
<evidence type="ECO:0000313" key="3">
    <source>
        <dbReference type="EMBL" id="TYL11892.1"/>
    </source>
</evidence>
<accession>A0A1D7XEL7</accession>
<dbReference type="EMBL" id="MIHH01000001">
    <property type="protein sequence ID" value="OIQ10020.1"/>
    <property type="molecule type" value="Genomic_DNA"/>
</dbReference>
<proteinExistence type="predicted"/>
<dbReference type="Proteomes" id="UP000322283">
    <property type="component" value="Unassembled WGS sequence"/>
</dbReference>
<reference evidence="1 4" key="2">
    <citation type="submission" date="2016-08" db="EMBL/GenBank/DDBJ databases">
        <title>Moorella thermoacetica DSM 103132.</title>
        <authorList>
            <person name="Jendresen C.B."/>
            <person name="Redl S.M."/>
            <person name="Jensen T.O."/>
            <person name="Nielsen A.T."/>
        </authorList>
    </citation>
    <scope>NUCLEOTIDE SEQUENCE [LARGE SCALE GENOMIC DNA]</scope>
    <source>
        <strain evidence="1 4">DSM 103132</strain>
    </source>
</reference>
<evidence type="ECO:0000313" key="4">
    <source>
        <dbReference type="Proteomes" id="UP000094598"/>
    </source>
</evidence>
<evidence type="ECO:0000313" key="1">
    <source>
        <dbReference type="EMBL" id="AOQ25331.1"/>
    </source>
</evidence>
<dbReference type="AlphaFoldDB" id="A0A1D7XEL7"/>
<sequence length="71" mass="7870">MVFKKHIFKISLALILLLTGLLCIYAIYNYHGDVAPTRSRTQMAAVNSGLTRQAGRLLYLPGCGKVKANIY</sequence>
<dbReference type="PATRIC" id="fig|1525.11.peg.1341"/>
<protein>
    <submittedName>
        <fullName evidence="2">Uncharacterized protein</fullName>
    </submittedName>
</protein>
<dbReference type="KEGG" id="mthz:MOTHA_c25100"/>
<reference evidence="3 6" key="3">
    <citation type="submission" date="2019-05" db="EMBL/GenBank/DDBJ databases">
        <title>Genome sequence of Moorella thermoacetica ATCC 33924.</title>
        <authorList>
            <person name="Poehlein A."/>
            <person name="Bengelsdorf F.R."/>
            <person name="Duerre P."/>
            <person name="Daniel R."/>
        </authorList>
    </citation>
    <scope>NUCLEOTIDE SEQUENCE [LARGE SCALE GENOMIC DNA]</scope>
    <source>
        <strain evidence="3 6">ATCC 33924</strain>
    </source>
</reference>
<dbReference type="KEGG" id="mtho:MOTHE_c24380"/>
<evidence type="ECO:0000313" key="5">
    <source>
        <dbReference type="Proteomes" id="UP000182743"/>
    </source>
</evidence>
<dbReference type="EMBL" id="VCDX01000007">
    <property type="protein sequence ID" value="TYL11892.1"/>
    <property type="molecule type" value="Genomic_DNA"/>
</dbReference>
<keyword evidence="6" id="KW-1185">Reference proteome</keyword>
<dbReference type="EMBL" id="CP017019">
    <property type="protein sequence ID" value="AOQ25331.1"/>
    <property type="molecule type" value="Genomic_DNA"/>
</dbReference>
<organism evidence="2 5">
    <name type="scientific">Neomoorella thermoacetica</name>
    <name type="common">Clostridium thermoaceticum</name>
    <dbReference type="NCBI Taxonomy" id="1525"/>
    <lineage>
        <taxon>Bacteria</taxon>
        <taxon>Bacillati</taxon>
        <taxon>Bacillota</taxon>
        <taxon>Clostridia</taxon>
        <taxon>Neomoorellales</taxon>
        <taxon>Neomoorellaceae</taxon>
        <taxon>Neomoorella</taxon>
    </lineage>
</organism>
<reference evidence="2 5" key="1">
    <citation type="submission" date="2016-08" db="EMBL/GenBank/DDBJ databases">
        <title>Genome-based comparison of Moorella thermoacetic strains.</title>
        <authorList>
            <person name="Poehlein A."/>
            <person name="Bengelsdorf F.R."/>
            <person name="Esser C."/>
            <person name="Duerre P."/>
            <person name="Daniel R."/>
        </authorList>
    </citation>
    <scope>NUCLEOTIDE SEQUENCE [LARGE SCALE GENOMIC DNA]</scope>
    <source>
        <strain evidence="2 5">DSM 11768</strain>
    </source>
</reference>
<dbReference type="Proteomes" id="UP000182743">
    <property type="component" value="Unassembled WGS sequence"/>
</dbReference>
<name>A0A1D7XEL7_NEOTH</name>